<reference evidence="3 4" key="1">
    <citation type="submission" date="2018-06" db="EMBL/GenBank/DDBJ databases">
        <title>Mucibacter soli gen. nov., sp. nov., a new member of the family Chitinophagaceae producing mucin.</title>
        <authorList>
            <person name="Kim M.-K."/>
            <person name="Park S."/>
            <person name="Kim T.-S."/>
            <person name="Joung Y."/>
            <person name="Han J.-H."/>
            <person name="Kim S.B."/>
        </authorList>
    </citation>
    <scope>NUCLEOTIDE SEQUENCE [LARGE SCALE GENOMIC DNA]</scope>
    <source>
        <strain evidence="3 4">R1-15</strain>
    </source>
</reference>
<dbReference type="AlphaFoldDB" id="A0A2W2BGF5"/>
<comment type="caution">
    <text evidence="3">The sequence shown here is derived from an EMBL/GenBank/DDBJ whole genome shotgun (WGS) entry which is preliminary data.</text>
</comment>
<keyword evidence="3" id="KW-0378">Hydrolase</keyword>
<dbReference type="InterPro" id="IPR002925">
    <property type="entry name" value="Dienelactn_hydro"/>
</dbReference>
<dbReference type="OrthoDB" id="9787933at2"/>
<dbReference type="EMBL" id="QKTW01000001">
    <property type="protein sequence ID" value="PZF74977.1"/>
    <property type="molecule type" value="Genomic_DNA"/>
</dbReference>
<evidence type="ECO:0000313" key="3">
    <source>
        <dbReference type="EMBL" id="PZF74977.1"/>
    </source>
</evidence>
<proteinExistence type="predicted"/>
<sequence>MRRLFTVSCLALVTIFSQQANAQMCCVKKTGTDMQALAFNDEFKKAHLAPEPFTYVPQSGGQDIKFPTTDGKTGNAFYVPAKTASNKVLLLFHEYWGLNDYIKREAERWQQLLGDDISVYAIDLYDGKVATDPEAAGKLMAGLTREHGEAIVKGLLNKIGKGKQIATLGWCMGGTWSFNAALLAGTEAKACVMYYGFPEKDKNKVKTLQADVLYIRGDRDQFIKEQDVDQLEKEVKAGSHVFELHHYDANHAFANPSNPKYDKQNADDAQINAVRFIQGHFK</sequence>
<feature type="domain" description="Dienelactone hydrolase" evidence="2">
    <location>
        <begin position="80"/>
        <end position="278"/>
    </location>
</feature>
<evidence type="ECO:0000259" key="2">
    <source>
        <dbReference type="Pfam" id="PF01738"/>
    </source>
</evidence>
<keyword evidence="1" id="KW-0732">Signal</keyword>
<gene>
    <name evidence="3" type="ORF">DN068_00030</name>
</gene>
<dbReference type="PANTHER" id="PTHR46623">
    <property type="entry name" value="CARBOXYMETHYLENEBUTENOLIDASE-RELATED"/>
    <property type="match status" value="1"/>
</dbReference>
<evidence type="ECO:0000313" key="4">
    <source>
        <dbReference type="Proteomes" id="UP000248745"/>
    </source>
</evidence>
<keyword evidence="4" id="KW-1185">Reference proteome</keyword>
<dbReference type="Gene3D" id="3.40.50.1820">
    <property type="entry name" value="alpha/beta hydrolase"/>
    <property type="match status" value="1"/>
</dbReference>
<accession>A0A2W2BGF5</accession>
<feature type="chain" id="PRO_5015925514" evidence="1">
    <location>
        <begin position="23"/>
        <end position="282"/>
    </location>
</feature>
<dbReference type="PANTHER" id="PTHR46623:SF6">
    <property type="entry name" value="ALPHA_BETA-HYDROLASES SUPERFAMILY PROTEIN"/>
    <property type="match status" value="1"/>
</dbReference>
<dbReference type="GO" id="GO:0016787">
    <property type="term" value="F:hydrolase activity"/>
    <property type="evidence" value="ECO:0007669"/>
    <property type="project" value="UniProtKB-KW"/>
</dbReference>
<evidence type="ECO:0000256" key="1">
    <source>
        <dbReference type="SAM" id="SignalP"/>
    </source>
</evidence>
<dbReference type="SUPFAM" id="SSF53474">
    <property type="entry name" value="alpha/beta-Hydrolases"/>
    <property type="match status" value="1"/>
</dbReference>
<dbReference type="RefSeq" id="WP_110996825.1">
    <property type="nucleotide sequence ID" value="NZ_QKTW01000001.1"/>
</dbReference>
<dbReference type="InterPro" id="IPR029058">
    <property type="entry name" value="AB_hydrolase_fold"/>
</dbReference>
<feature type="signal peptide" evidence="1">
    <location>
        <begin position="1"/>
        <end position="22"/>
    </location>
</feature>
<dbReference type="InterPro" id="IPR051049">
    <property type="entry name" value="Dienelactone_hydrolase-like"/>
</dbReference>
<name>A0A2W2BGF5_9BACT</name>
<dbReference type="Pfam" id="PF01738">
    <property type="entry name" value="DLH"/>
    <property type="match status" value="1"/>
</dbReference>
<protein>
    <submittedName>
        <fullName evidence="3">Dienelactone hydrolase family protein</fullName>
    </submittedName>
</protein>
<organism evidence="3 4">
    <name type="scientific">Taibaiella soli</name>
    <dbReference type="NCBI Taxonomy" id="1649169"/>
    <lineage>
        <taxon>Bacteria</taxon>
        <taxon>Pseudomonadati</taxon>
        <taxon>Bacteroidota</taxon>
        <taxon>Chitinophagia</taxon>
        <taxon>Chitinophagales</taxon>
        <taxon>Chitinophagaceae</taxon>
        <taxon>Taibaiella</taxon>
    </lineage>
</organism>
<dbReference type="Proteomes" id="UP000248745">
    <property type="component" value="Unassembled WGS sequence"/>
</dbReference>